<gene>
    <name evidence="2" type="ORF">THRCLA_20284</name>
</gene>
<evidence type="ECO:0000313" key="2">
    <source>
        <dbReference type="EMBL" id="OQS06798.1"/>
    </source>
</evidence>
<dbReference type="Proteomes" id="UP000243217">
    <property type="component" value="Unassembled WGS sequence"/>
</dbReference>
<protein>
    <submittedName>
        <fullName evidence="2">Uncharacterized protein</fullName>
    </submittedName>
</protein>
<name>A0A1W0A994_9STRA</name>
<accession>A0A1W0A994</accession>
<keyword evidence="3" id="KW-1185">Reference proteome</keyword>
<keyword evidence="1" id="KW-0175">Coiled coil</keyword>
<dbReference type="OrthoDB" id="68600at2759"/>
<feature type="coiled-coil region" evidence="1">
    <location>
        <begin position="57"/>
        <end position="84"/>
    </location>
</feature>
<dbReference type="EMBL" id="JNBS01000306">
    <property type="protein sequence ID" value="OQS06798.1"/>
    <property type="molecule type" value="Genomic_DNA"/>
</dbReference>
<dbReference type="AlphaFoldDB" id="A0A1W0A994"/>
<proteinExistence type="predicted"/>
<organism evidence="2 3">
    <name type="scientific">Thraustotheca clavata</name>
    <dbReference type="NCBI Taxonomy" id="74557"/>
    <lineage>
        <taxon>Eukaryota</taxon>
        <taxon>Sar</taxon>
        <taxon>Stramenopiles</taxon>
        <taxon>Oomycota</taxon>
        <taxon>Saprolegniomycetes</taxon>
        <taxon>Saprolegniales</taxon>
        <taxon>Achlyaceae</taxon>
        <taxon>Thraustotheca</taxon>
    </lineage>
</organism>
<evidence type="ECO:0000256" key="1">
    <source>
        <dbReference type="SAM" id="Coils"/>
    </source>
</evidence>
<sequence length="143" mass="16384">MPAKMFNSNVTCDILLGFVKATFAKDVDEVCRQRSIKIAIDIEGIKKEREMMRYGMNESLDRTAEELEELLVKYEAQAENLAGISKTVKEIQSAVIDLTDTQGNRIKLNEHLRDRGVDVIKPRLIYELVRVESDIHVPLKFTM</sequence>
<comment type="caution">
    <text evidence="2">The sequence shown here is derived from an EMBL/GenBank/DDBJ whole genome shotgun (WGS) entry which is preliminary data.</text>
</comment>
<evidence type="ECO:0000313" key="3">
    <source>
        <dbReference type="Proteomes" id="UP000243217"/>
    </source>
</evidence>
<reference evidence="2 3" key="1">
    <citation type="journal article" date="2014" name="Genome Biol. Evol.">
        <title>The secreted proteins of Achlya hypogyna and Thraustotheca clavata identify the ancestral oomycete secretome and reveal gene acquisitions by horizontal gene transfer.</title>
        <authorList>
            <person name="Misner I."/>
            <person name="Blouin N."/>
            <person name="Leonard G."/>
            <person name="Richards T.A."/>
            <person name="Lane C.E."/>
        </authorList>
    </citation>
    <scope>NUCLEOTIDE SEQUENCE [LARGE SCALE GENOMIC DNA]</scope>
    <source>
        <strain evidence="2 3">ATCC 34112</strain>
    </source>
</reference>